<proteinExistence type="predicted"/>
<dbReference type="PANTHER" id="PTHR36206:SF4">
    <property type="entry name" value="HYPOTHETICAL CONSERVED PROTEIN (EUROFUNG)-RELATED"/>
    <property type="match status" value="1"/>
</dbReference>
<evidence type="ECO:0000256" key="1">
    <source>
        <dbReference type="ARBA" id="ARBA00022723"/>
    </source>
</evidence>
<dbReference type="Proteomes" id="UP000235786">
    <property type="component" value="Unassembled WGS sequence"/>
</dbReference>
<dbReference type="SUPFAM" id="SSF57701">
    <property type="entry name" value="Zn2/Cys6 DNA-binding domain"/>
    <property type="match status" value="1"/>
</dbReference>
<evidence type="ECO:0000259" key="8">
    <source>
        <dbReference type="PROSITE" id="PS50048"/>
    </source>
</evidence>
<keyword evidence="1" id="KW-0479">Metal-binding</keyword>
<keyword evidence="5" id="KW-0804">Transcription</keyword>
<protein>
    <recommendedName>
        <fullName evidence="8">Zn(2)-C6 fungal-type domain-containing protein</fullName>
    </recommendedName>
</protein>
<keyword evidence="10" id="KW-1185">Reference proteome</keyword>
<keyword evidence="2" id="KW-0862">Zinc</keyword>
<organism evidence="9 10">
    <name type="scientific">Hyaloscypha variabilis (strain UAMH 11265 / GT02V1 / F)</name>
    <name type="common">Meliniomyces variabilis</name>
    <dbReference type="NCBI Taxonomy" id="1149755"/>
    <lineage>
        <taxon>Eukaryota</taxon>
        <taxon>Fungi</taxon>
        <taxon>Dikarya</taxon>
        <taxon>Ascomycota</taxon>
        <taxon>Pezizomycotina</taxon>
        <taxon>Leotiomycetes</taxon>
        <taxon>Helotiales</taxon>
        <taxon>Hyaloscyphaceae</taxon>
        <taxon>Hyaloscypha</taxon>
        <taxon>Hyaloscypha variabilis</taxon>
    </lineage>
</organism>
<keyword evidence="4" id="KW-0238">DNA-binding</keyword>
<dbReference type="InterPro" id="IPR001138">
    <property type="entry name" value="Zn2Cys6_DnaBD"/>
</dbReference>
<dbReference type="CDD" id="cd00067">
    <property type="entry name" value="GAL4"/>
    <property type="match status" value="1"/>
</dbReference>
<evidence type="ECO:0000256" key="6">
    <source>
        <dbReference type="ARBA" id="ARBA00023242"/>
    </source>
</evidence>
<sequence length="594" mass="67274">MKAMIVERPVPLNRRVRVSDDSDPPLEPGRKKRKTPKVKTGCYSCRKRRVKCDEKRPNCHRCNRCGIVCEGYPAGVRFAKELAPISRPLAPNPQSPLPPYSRTISPISPISPLTISSRFEDEQQGLFFRKYMETATHIRGPIATSLWERLIPQSCEAEPYIRHAAVAVGAMSKTLAGMRLERDELHSAILSQNPDYVYALSQYDKALSGMRHAMGEGRANMRNAIFACLLVFCFENMNGRPALAAANAISGLVLFYDFLRKTKDKRAPGWIKREFEKRHIEDDLQSTLIALDLHVIFIMNPKVDAFNEIYIAGSDSAISKMPAEFPSLKIARHFWMVIMGRNHHFLQGVVKAGWALASVKPEAHDEGGPCEEGTDVSPGIHLFSMLEQPPMHMFDDMLRYREHIRRWSRASASLFNRISKSGTQVDKTAVLLLQINESLAHAMLAGAFCSTQSAYDEFLPEYQQIIDGVELVYPHLVEAYNGEPLYRFDLGIIMALFFVGSRCRDRKIRDRAAHFLNRNKDYREGMWDTGSVGAIVNFIIEVEEEKRDQYGEIAEEDKVSVAKGHLDIPNRTGLIKLSSKKKQGIAYIERAISW</sequence>
<keyword evidence="3" id="KW-0805">Transcription regulation</keyword>
<name>A0A2J6RU73_HYAVF</name>
<dbReference type="Gene3D" id="4.10.240.10">
    <property type="entry name" value="Zn(2)-C6 fungal-type DNA-binding domain"/>
    <property type="match status" value="1"/>
</dbReference>
<dbReference type="GO" id="GO:0003677">
    <property type="term" value="F:DNA binding"/>
    <property type="evidence" value="ECO:0007669"/>
    <property type="project" value="UniProtKB-KW"/>
</dbReference>
<reference evidence="9 10" key="1">
    <citation type="submission" date="2016-04" db="EMBL/GenBank/DDBJ databases">
        <title>A degradative enzymes factory behind the ericoid mycorrhizal symbiosis.</title>
        <authorList>
            <consortium name="DOE Joint Genome Institute"/>
            <person name="Martino E."/>
            <person name="Morin E."/>
            <person name="Grelet G."/>
            <person name="Kuo A."/>
            <person name="Kohler A."/>
            <person name="Daghino S."/>
            <person name="Barry K."/>
            <person name="Choi C."/>
            <person name="Cichocki N."/>
            <person name="Clum A."/>
            <person name="Copeland A."/>
            <person name="Hainaut M."/>
            <person name="Haridas S."/>
            <person name="Labutti K."/>
            <person name="Lindquist E."/>
            <person name="Lipzen A."/>
            <person name="Khouja H.-R."/>
            <person name="Murat C."/>
            <person name="Ohm R."/>
            <person name="Olson A."/>
            <person name="Spatafora J."/>
            <person name="Veneault-Fourrey C."/>
            <person name="Henrissat B."/>
            <person name="Grigoriev I."/>
            <person name="Martin F."/>
            <person name="Perotto S."/>
        </authorList>
    </citation>
    <scope>NUCLEOTIDE SEQUENCE [LARGE SCALE GENOMIC DNA]</scope>
    <source>
        <strain evidence="9 10">F</strain>
    </source>
</reference>
<dbReference type="PROSITE" id="PS50048">
    <property type="entry name" value="ZN2_CY6_FUNGAL_2"/>
    <property type="match status" value="1"/>
</dbReference>
<dbReference type="AlphaFoldDB" id="A0A2J6RU73"/>
<evidence type="ECO:0000256" key="3">
    <source>
        <dbReference type="ARBA" id="ARBA00023015"/>
    </source>
</evidence>
<dbReference type="GO" id="GO:0008270">
    <property type="term" value="F:zinc ion binding"/>
    <property type="evidence" value="ECO:0007669"/>
    <property type="project" value="InterPro"/>
</dbReference>
<evidence type="ECO:0000256" key="5">
    <source>
        <dbReference type="ARBA" id="ARBA00023163"/>
    </source>
</evidence>
<evidence type="ECO:0000256" key="7">
    <source>
        <dbReference type="SAM" id="MobiDB-lite"/>
    </source>
</evidence>
<evidence type="ECO:0000313" key="10">
    <source>
        <dbReference type="Proteomes" id="UP000235786"/>
    </source>
</evidence>
<feature type="region of interest" description="Disordered" evidence="7">
    <location>
        <begin position="1"/>
        <end position="38"/>
    </location>
</feature>
<evidence type="ECO:0000256" key="2">
    <source>
        <dbReference type="ARBA" id="ARBA00022833"/>
    </source>
</evidence>
<dbReference type="SMART" id="SM00066">
    <property type="entry name" value="GAL4"/>
    <property type="match status" value="1"/>
</dbReference>
<dbReference type="GO" id="GO:0000981">
    <property type="term" value="F:DNA-binding transcription factor activity, RNA polymerase II-specific"/>
    <property type="evidence" value="ECO:0007669"/>
    <property type="project" value="InterPro"/>
</dbReference>
<dbReference type="OrthoDB" id="3172332at2759"/>
<dbReference type="PANTHER" id="PTHR36206">
    <property type="entry name" value="ASPERCRYPTIN BIOSYNTHESIS CLUSTER-SPECIFIC TRANSCRIPTION REGULATOR ATNN-RELATED"/>
    <property type="match status" value="1"/>
</dbReference>
<dbReference type="EMBL" id="KZ613943">
    <property type="protein sequence ID" value="PMD42068.1"/>
    <property type="molecule type" value="Genomic_DNA"/>
</dbReference>
<gene>
    <name evidence="9" type="ORF">L207DRAFT_527027</name>
</gene>
<accession>A0A2J6RU73</accession>
<evidence type="ECO:0000313" key="9">
    <source>
        <dbReference type="EMBL" id="PMD42068.1"/>
    </source>
</evidence>
<dbReference type="InterPro" id="IPR036864">
    <property type="entry name" value="Zn2-C6_fun-type_DNA-bd_sf"/>
</dbReference>
<feature type="domain" description="Zn(2)-C6 fungal-type" evidence="8">
    <location>
        <begin position="41"/>
        <end position="69"/>
    </location>
</feature>
<keyword evidence="6" id="KW-0539">Nucleus</keyword>
<dbReference type="PROSITE" id="PS00463">
    <property type="entry name" value="ZN2_CY6_FUNGAL_1"/>
    <property type="match status" value="1"/>
</dbReference>
<dbReference type="InterPro" id="IPR052360">
    <property type="entry name" value="Transcr_Regulatory_Proteins"/>
</dbReference>
<dbReference type="Pfam" id="PF00172">
    <property type="entry name" value="Zn_clus"/>
    <property type="match status" value="1"/>
</dbReference>
<evidence type="ECO:0000256" key="4">
    <source>
        <dbReference type="ARBA" id="ARBA00023125"/>
    </source>
</evidence>